<gene>
    <name evidence="1" type="ORF">QFC20_000740</name>
</gene>
<protein>
    <submittedName>
        <fullName evidence="1">Uncharacterized protein</fullName>
    </submittedName>
</protein>
<comment type="caution">
    <text evidence="1">The sequence shown here is derived from an EMBL/GenBank/DDBJ whole genome shotgun (WGS) entry which is preliminary data.</text>
</comment>
<dbReference type="Proteomes" id="UP001230649">
    <property type="component" value="Unassembled WGS sequence"/>
</dbReference>
<organism evidence="1 2">
    <name type="scientific">Naganishia adeliensis</name>
    <dbReference type="NCBI Taxonomy" id="92952"/>
    <lineage>
        <taxon>Eukaryota</taxon>
        <taxon>Fungi</taxon>
        <taxon>Dikarya</taxon>
        <taxon>Basidiomycota</taxon>
        <taxon>Agaricomycotina</taxon>
        <taxon>Tremellomycetes</taxon>
        <taxon>Filobasidiales</taxon>
        <taxon>Filobasidiaceae</taxon>
        <taxon>Naganishia</taxon>
    </lineage>
</organism>
<keyword evidence="2" id="KW-1185">Reference proteome</keyword>
<evidence type="ECO:0000313" key="1">
    <source>
        <dbReference type="EMBL" id="KAJ9116067.1"/>
    </source>
</evidence>
<name>A0ACC2WYE6_9TREE</name>
<evidence type="ECO:0000313" key="2">
    <source>
        <dbReference type="Proteomes" id="UP001230649"/>
    </source>
</evidence>
<reference evidence="1" key="1">
    <citation type="submission" date="2023-04" db="EMBL/GenBank/DDBJ databases">
        <title>Draft Genome sequencing of Naganishia species isolated from polar environments using Oxford Nanopore Technology.</title>
        <authorList>
            <person name="Leo P."/>
            <person name="Venkateswaran K."/>
        </authorList>
    </citation>
    <scope>NUCLEOTIDE SEQUENCE</scope>
    <source>
        <strain evidence="1">MNA-CCFEE 5262</strain>
    </source>
</reference>
<proteinExistence type="predicted"/>
<sequence length="416" mass="44092">MQDRKPKTQVTGKIHIPSAAQPALRARTRNVVDPPTPPTSTRPVARTAASLVGGSPGGLAPRRVGIVRASTTSVLGNGGTVASVKTRSEVGSDVGNATPVSARVKRVVNGSTPIRTPPAPPLPALPASAGNPVTPNPTAYALQRETAAPLVSPRSGRREAGRRTRVALGASDTIEDELPKPVSPVQTMSQQGGRTRVRIQGSILSRSTASTYTEEPIHSSPSTSGDSASDDDASVSGDEQEPPLPLVISEEIRRRILDEEDAKRSRKIADLEISNASLLTINRTLEAEVARKTRLISGLKRQLRASGQVIAPLPSDTESESSYTSSEKGKRRENPEEEDAEIQEAHQTTRAHADELAEVNGRLEALVQRGREAVRRVEGMTSGGKGKVLSSWEVAVDDVDRDGSASERGEEEGAVD</sequence>
<accession>A0ACC2WYE6</accession>
<dbReference type="EMBL" id="JASBWS010000004">
    <property type="protein sequence ID" value="KAJ9116067.1"/>
    <property type="molecule type" value="Genomic_DNA"/>
</dbReference>